<dbReference type="WBParaSite" id="TMUE_3000014804.1">
    <property type="protein sequence ID" value="TMUE_3000014804.1"/>
    <property type="gene ID" value="WBGene00294138"/>
</dbReference>
<dbReference type="Proteomes" id="UP000046395">
    <property type="component" value="Unassembled WGS sequence"/>
</dbReference>
<reference evidence="2" key="1">
    <citation type="submission" date="2019-12" db="UniProtKB">
        <authorList>
            <consortium name="WormBaseParasite"/>
        </authorList>
    </citation>
    <scope>IDENTIFICATION</scope>
</reference>
<proteinExistence type="predicted"/>
<sequence length="92" mass="10280">MPMLLFRNRTPMTGRIRGNVDASTMASKKLWPTGLDSSVPSPSGRCKRPKVPAGKLLCANERDNNVLRSILLSLRQFFAFTADWAQVEKSFP</sequence>
<protein>
    <submittedName>
        <fullName evidence="2">Uncharacterized protein</fullName>
    </submittedName>
</protein>
<accession>A0A5S6R667</accession>
<name>A0A5S6R667_TRIMR</name>
<dbReference type="AlphaFoldDB" id="A0A5S6R667"/>
<organism evidence="1 2">
    <name type="scientific">Trichuris muris</name>
    <name type="common">Mouse whipworm</name>
    <dbReference type="NCBI Taxonomy" id="70415"/>
    <lineage>
        <taxon>Eukaryota</taxon>
        <taxon>Metazoa</taxon>
        <taxon>Ecdysozoa</taxon>
        <taxon>Nematoda</taxon>
        <taxon>Enoplea</taxon>
        <taxon>Dorylaimia</taxon>
        <taxon>Trichinellida</taxon>
        <taxon>Trichuridae</taxon>
        <taxon>Trichuris</taxon>
    </lineage>
</organism>
<evidence type="ECO:0000313" key="2">
    <source>
        <dbReference type="WBParaSite" id="TMUE_3000014804.1"/>
    </source>
</evidence>
<keyword evidence="1" id="KW-1185">Reference proteome</keyword>
<evidence type="ECO:0000313" key="1">
    <source>
        <dbReference type="Proteomes" id="UP000046395"/>
    </source>
</evidence>